<proteinExistence type="predicted"/>
<feature type="signal peptide" evidence="1">
    <location>
        <begin position="1"/>
        <end position="18"/>
    </location>
</feature>
<gene>
    <name evidence="2" type="ORF">SAMN04487940_12625</name>
</gene>
<accession>A0A975ZQQ1</accession>
<feature type="chain" id="PRO_5037792167" evidence="1">
    <location>
        <begin position="19"/>
        <end position="331"/>
    </location>
</feature>
<dbReference type="GeneID" id="80820760"/>
<reference evidence="2 3" key="1">
    <citation type="submission" date="2016-10" db="EMBL/GenBank/DDBJ databases">
        <authorList>
            <person name="Varghese N."/>
            <person name="Submissions S."/>
        </authorList>
    </citation>
    <scope>NUCLEOTIDE SEQUENCE [LARGE SCALE GENOMIC DNA]</scope>
    <source>
        <strain evidence="2 3">FF3</strain>
    </source>
</reference>
<comment type="caution">
    <text evidence="2">The sequence shown here is derived from an EMBL/GenBank/DDBJ whole genome shotgun (WGS) entry which is preliminary data.</text>
</comment>
<sequence>MRIASFFAVVLLSAQAAAEEIPRSSFGHGNWSGAAYTNDLTGKFSHCAISAAYNHGSTLHFSINFDASVTVGVSGNLGLTAGQTFPVALYVDRRRPFYGNASAIDSSFAILNIRDFDAAMDAFKKGHYLNIEALGTVTPYSLKGTYRALEAARRCALRNFDYAAAPKATATSDKTVLFQLATMVISELGANDFRFLSESELSERGWSNAVAWEADESGVAGFSLIVSDVTIDDLRESDPDDTQFIAQGCNGDYATSSRGISLDDNHQARELRMVCNAPAGQSETYLTKFFSGPDVIYTLLVFDENYSGSPGAGRSQKNEDIARKVIYSLNN</sequence>
<keyword evidence="1" id="KW-0732">Signal</keyword>
<dbReference type="EMBL" id="FNYY01000026">
    <property type="protein sequence ID" value="SEK08242.1"/>
    <property type="molecule type" value="Genomic_DNA"/>
</dbReference>
<evidence type="ECO:0000256" key="1">
    <source>
        <dbReference type="SAM" id="SignalP"/>
    </source>
</evidence>
<name>A0A975ZQQ1_9RHOB</name>
<dbReference type="RefSeq" id="WP_074839623.1">
    <property type="nucleotide sequence ID" value="NZ_FNYY01000026.1"/>
</dbReference>
<evidence type="ECO:0000313" key="3">
    <source>
        <dbReference type="Proteomes" id="UP000182932"/>
    </source>
</evidence>
<evidence type="ECO:0000313" key="2">
    <source>
        <dbReference type="EMBL" id="SEK08242.1"/>
    </source>
</evidence>
<dbReference type="Proteomes" id="UP000182932">
    <property type="component" value="Unassembled WGS sequence"/>
</dbReference>
<organism evidence="2 3">
    <name type="scientific">Marinovum algicola</name>
    <dbReference type="NCBI Taxonomy" id="42444"/>
    <lineage>
        <taxon>Bacteria</taxon>
        <taxon>Pseudomonadati</taxon>
        <taxon>Pseudomonadota</taxon>
        <taxon>Alphaproteobacteria</taxon>
        <taxon>Rhodobacterales</taxon>
        <taxon>Roseobacteraceae</taxon>
        <taxon>Marinovum</taxon>
    </lineage>
</organism>
<protein>
    <submittedName>
        <fullName evidence="2">Uncharacterized protein</fullName>
    </submittedName>
</protein>
<dbReference type="AlphaFoldDB" id="A0A975ZQQ1"/>
<keyword evidence="3" id="KW-1185">Reference proteome</keyword>